<organism evidence="2 3">
    <name type="scientific">Ascobolus immersus RN42</name>
    <dbReference type="NCBI Taxonomy" id="1160509"/>
    <lineage>
        <taxon>Eukaryota</taxon>
        <taxon>Fungi</taxon>
        <taxon>Dikarya</taxon>
        <taxon>Ascomycota</taxon>
        <taxon>Pezizomycotina</taxon>
        <taxon>Pezizomycetes</taxon>
        <taxon>Pezizales</taxon>
        <taxon>Ascobolaceae</taxon>
        <taxon>Ascobolus</taxon>
    </lineage>
</organism>
<proteinExistence type="predicted"/>
<keyword evidence="3" id="KW-1185">Reference proteome</keyword>
<accession>A0A3N4HHE5</accession>
<dbReference type="EMBL" id="ML119821">
    <property type="protein sequence ID" value="RPA73443.1"/>
    <property type="molecule type" value="Genomic_DNA"/>
</dbReference>
<gene>
    <name evidence="2" type="ORF">BJ508DRAFT_381068</name>
</gene>
<dbReference type="Proteomes" id="UP000275078">
    <property type="component" value="Unassembled WGS sequence"/>
</dbReference>
<evidence type="ECO:0000256" key="1">
    <source>
        <dbReference type="SAM" id="MobiDB-lite"/>
    </source>
</evidence>
<reference evidence="2 3" key="1">
    <citation type="journal article" date="2018" name="Nat. Ecol. Evol.">
        <title>Pezizomycetes genomes reveal the molecular basis of ectomycorrhizal truffle lifestyle.</title>
        <authorList>
            <person name="Murat C."/>
            <person name="Payen T."/>
            <person name="Noel B."/>
            <person name="Kuo A."/>
            <person name="Morin E."/>
            <person name="Chen J."/>
            <person name="Kohler A."/>
            <person name="Krizsan K."/>
            <person name="Balestrini R."/>
            <person name="Da Silva C."/>
            <person name="Montanini B."/>
            <person name="Hainaut M."/>
            <person name="Levati E."/>
            <person name="Barry K.W."/>
            <person name="Belfiori B."/>
            <person name="Cichocki N."/>
            <person name="Clum A."/>
            <person name="Dockter R.B."/>
            <person name="Fauchery L."/>
            <person name="Guy J."/>
            <person name="Iotti M."/>
            <person name="Le Tacon F."/>
            <person name="Lindquist E.A."/>
            <person name="Lipzen A."/>
            <person name="Malagnac F."/>
            <person name="Mello A."/>
            <person name="Molinier V."/>
            <person name="Miyauchi S."/>
            <person name="Poulain J."/>
            <person name="Riccioni C."/>
            <person name="Rubini A."/>
            <person name="Sitrit Y."/>
            <person name="Splivallo R."/>
            <person name="Traeger S."/>
            <person name="Wang M."/>
            <person name="Zifcakova L."/>
            <person name="Wipf D."/>
            <person name="Zambonelli A."/>
            <person name="Paolocci F."/>
            <person name="Nowrousian M."/>
            <person name="Ottonello S."/>
            <person name="Baldrian P."/>
            <person name="Spatafora J.W."/>
            <person name="Henrissat B."/>
            <person name="Nagy L.G."/>
            <person name="Aury J.M."/>
            <person name="Wincker P."/>
            <person name="Grigoriev I.V."/>
            <person name="Bonfante P."/>
            <person name="Martin F.M."/>
        </authorList>
    </citation>
    <scope>NUCLEOTIDE SEQUENCE [LARGE SCALE GENOMIC DNA]</scope>
    <source>
        <strain evidence="2 3">RN42</strain>
    </source>
</reference>
<evidence type="ECO:0000313" key="3">
    <source>
        <dbReference type="Proteomes" id="UP000275078"/>
    </source>
</evidence>
<feature type="region of interest" description="Disordered" evidence="1">
    <location>
        <begin position="23"/>
        <end position="49"/>
    </location>
</feature>
<name>A0A3N4HHE5_ASCIM</name>
<feature type="compositionally biased region" description="Polar residues" evidence="1">
    <location>
        <begin position="23"/>
        <end position="33"/>
    </location>
</feature>
<sequence>MPLPASSPNLQFPTDIFTPFPTSLQDSLHTSARTPEKRTPGTPVKSHLPPAAMARDLTETRYGRPRGFAKSWGRMTCFCFLMSLRIGEGDMYEGGECRVGLALGLWEVGGMDIGDMGRGIFRVLVENGDGKVGVGVRVVGGGGGLGEDWERIGRGCHFKEAECYGGCLAVELGSADGVLDSNCDSNGFRIIVVVNSSLSSDRVSTMLRGRRWGFNLFLAVELGCFADGLIFLRSFKNCYPTAVEVIEFNNQASRTCLRVLGCFVDFRGGGGNRQIVTSHRRGNLKPSAFAILGAPRNTRMVKLSDTAFPSQLPLTIPHSIPSSHIHLQRIPSQNLRLIPALVESPQLYPTRCLQDEVTLRGEIATAWQIAERDATSVFGCGPEYFGDGNIYSADSNIRIFVASWVACTARLDCDIGFGLPNRLLCGNSRLATYRTGKHHRSMD</sequence>
<evidence type="ECO:0000313" key="2">
    <source>
        <dbReference type="EMBL" id="RPA73443.1"/>
    </source>
</evidence>
<protein>
    <submittedName>
        <fullName evidence="2">Uncharacterized protein</fullName>
    </submittedName>
</protein>
<dbReference type="AlphaFoldDB" id="A0A3N4HHE5"/>